<dbReference type="OrthoDB" id="10261951at2759"/>
<dbReference type="NCBIfam" id="NF041359">
    <property type="entry name" value="GntG_guanitoxin"/>
    <property type="match status" value="1"/>
</dbReference>
<evidence type="ECO:0000256" key="4">
    <source>
        <dbReference type="ARBA" id="ARBA00023239"/>
    </source>
</evidence>
<comment type="cofactor">
    <cofactor evidence="1">
        <name>pyridoxal 5'-phosphate</name>
        <dbReference type="ChEBI" id="CHEBI:597326"/>
    </cofactor>
</comment>
<protein>
    <recommendedName>
        <fullName evidence="7">Aromatic amino acid beta-eliminating lyase/threonine aldolase domain-containing protein</fullName>
    </recommendedName>
</protein>
<evidence type="ECO:0000256" key="6">
    <source>
        <dbReference type="SAM" id="MobiDB-lite"/>
    </source>
</evidence>
<gene>
    <name evidence="8" type="ORF">M427DRAFT_109383</name>
</gene>
<evidence type="ECO:0000256" key="3">
    <source>
        <dbReference type="ARBA" id="ARBA00022898"/>
    </source>
</evidence>
<comment type="similarity">
    <text evidence="2">Belongs to the threonine aldolase family.</text>
</comment>
<sequence>MKDAQNPVAYTLPPARGTDPPNAPGYIDFRSDTVTYPTMEMFQAMIHSSMGDDVYGEETDTIALEEQVAKLFGKEAGCFVLTGTMANQLAIRSHVAHPPASIIVDARCHVWAWEAGATSYHTGAQMVPVYLPAGSYLDADSVSPFIRDYSNYHIAPTKLICVENTLDGEVVPIANLQSLYNLSRASKPVIPIHLDGARLWNAHVATGVPLADYGKLVDSISVCFSKGLGTMMGSCVVGTKDFIDNVRRYRKIFGGGWRQSGPLAAAASYAIDHHLPLLKHEHALASYLGAELVSLGFSLTRRVDTNMVWIDLENSFKRLGVKSTAKDFQNKLWEEEKVKVGVDARGVARVIIHGQNHAGVQKIIRVLKSFS</sequence>
<evidence type="ECO:0000256" key="2">
    <source>
        <dbReference type="ARBA" id="ARBA00006966"/>
    </source>
</evidence>
<accession>A0A139AP88</accession>
<dbReference type="GO" id="GO:0006545">
    <property type="term" value="P:glycine biosynthetic process"/>
    <property type="evidence" value="ECO:0007669"/>
    <property type="project" value="TreeGrafter"/>
</dbReference>
<keyword evidence="4" id="KW-0456">Lyase</keyword>
<dbReference type="InterPro" id="IPR015421">
    <property type="entry name" value="PyrdxlP-dep_Trfase_major"/>
</dbReference>
<dbReference type="InterPro" id="IPR001597">
    <property type="entry name" value="ArAA_b-elim_lyase/Thr_aldolase"/>
</dbReference>
<dbReference type="EMBL" id="KQ965741">
    <property type="protein sequence ID" value="KXS18567.1"/>
    <property type="molecule type" value="Genomic_DNA"/>
</dbReference>
<dbReference type="Proteomes" id="UP000070544">
    <property type="component" value="Unassembled WGS sequence"/>
</dbReference>
<name>A0A139AP88_GONPJ</name>
<dbReference type="Pfam" id="PF01212">
    <property type="entry name" value="Beta_elim_lyase"/>
    <property type="match status" value="1"/>
</dbReference>
<evidence type="ECO:0000313" key="8">
    <source>
        <dbReference type="EMBL" id="KXS18567.1"/>
    </source>
</evidence>
<dbReference type="GO" id="GO:0005829">
    <property type="term" value="C:cytosol"/>
    <property type="evidence" value="ECO:0007669"/>
    <property type="project" value="TreeGrafter"/>
</dbReference>
<dbReference type="InterPro" id="IPR015422">
    <property type="entry name" value="PyrdxlP-dep_Trfase_small"/>
</dbReference>
<dbReference type="PANTHER" id="PTHR48097">
    <property type="entry name" value="L-THREONINE ALDOLASE-RELATED"/>
    <property type="match status" value="1"/>
</dbReference>
<organism evidence="8 9">
    <name type="scientific">Gonapodya prolifera (strain JEL478)</name>
    <name type="common">Monoblepharis prolifera</name>
    <dbReference type="NCBI Taxonomy" id="1344416"/>
    <lineage>
        <taxon>Eukaryota</taxon>
        <taxon>Fungi</taxon>
        <taxon>Fungi incertae sedis</taxon>
        <taxon>Chytridiomycota</taxon>
        <taxon>Chytridiomycota incertae sedis</taxon>
        <taxon>Monoblepharidomycetes</taxon>
        <taxon>Monoblepharidales</taxon>
        <taxon>Gonapodyaceae</taxon>
        <taxon>Gonapodya</taxon>
    </lineage>
</organism>
<feature type="region of interest" description="Disordered" evidence="6">
    <location>
        <begin position="1"/>
        <end position="23"/>
    </location>
</feature>
<dbReference type="FunFam" id="3.40.640.10:FF:000030">
    <property type="entry name" value="Low-specificity L-threonine aldolase"/>
    <property type="match status" value="1"/>
</dbReference>
<dbReference type="InterPro" id="IPR023603">
    <property type="entry name" value="Low_specificity_L-TA-like"/>
</dbReference>
<reference evidence="8 9" key="1">
    <citation type="journal article" date="2015" name="Genome Biol. Evol.">
        <title>Phylogenomic analyses indicate that early fungi evolved digesting cell walls of algal ancestors of land plants.</title>
        <authorList>
            <person name="Chang Y."/>
            <person name="Wang S."/>
            <person name="Sekimoto S."/>
            <person name="Aerts A.L."/>
            <person name="Choi C."/>
            <person name="Clum A."/>
            <person name="LaButti K.M."/>
            <person name="Lindquist E.A."/>
            <person name="Yee Ngan C."/>
            <person name="Ohm R.A."/>
            <person name="Salamov A.A."/>
            <person name="Grigoriev I.V."/>
            <person name="Spatafora J.W."/>
            <person name="Berbee M.L."/>
        </authorList>
    </citation>
    <scope>NUCLEOTIDE SEQUENCE [LARGE SCALE GENOMIC DNA]</scope>
    <source>
        <strain evidence="8 9">JEL478</strain>
    </source>
</reference>
<dbReference type="InterPro" id="IPR015424">
    <property type="entry name" value="PyrdxlP-dep_Trfase"/>
</dbReference>
<dbReference type="GO" id="GO:0008732">
    <property type="term" value="F:L-allo-threonine aldolase activity"/>
    <property type="evidence" value="ECO:0007669"/>
    <property type="project" value="TreeGrafter"/>
</dbReference>
<dbReference type="Gene3D" id="3.40.640.10">
    <property type="entry name" value="Type I PLP-dependent aspartate aminotransferase-like (Major domain)"/>
    <property type="match status" value="1"/>
</dbReference>
<feature type="domain" description="Aromatic amino acid beta-eliminating lyase/threonine aldolase" evidence="7">
    <location>
        <begin position="28"/>
        <end position="313"/>
    </location>
</feature>
<feature type="modified residue" description="N6-(pyridoxal phosphate)lysine" evidence="5">
    <location>
        <position position="226"/>
    </location>
</feature>
<keyword evidence="9" id="KW-1185">Reference proteome</keyword>
<dbReference type="SUPFAM" id="SSF53383">
    <property type="entry name" value="PLP-dependent transferases"/>
    <property type="match status" value="1"/>
</dbReference>
<evidence type="ECO:0000256" key="5">
    <source>
        <dbReference type="PIRSR" id="PIRSR017617-1"/>
    </source>
</evidence>
<dbReference type="STRING" id="1344416.A0A139AP88"/>
<dbReference type="PANTHER" id="PTHR48097:SF9">
    <property type="entry name" value="L-THREONINE ALDOLASE"/>
    <property type="match status" value="1"/>
</dbReference>
<dbReference type="PIRSF" id="PIRSF017617">
    <property type="entry name" value="Thr_aldolase"/>
    <property type="match status" value="1"/>
</dbReference>
<dbReference type="OMA" id="RAHVHCW"/>
<evidence type="ECO:0000256" key="1">
    <source>
        <dbReference type="ARBA" id="ARBA00001933"/>
    </source>
</evidence>
<keyword evidence="3" id="KW-0663">Pyridoxal phosphate</keyword>
<dbReference type="Gene3D" id="3.90.1150.10">
    <property type="entry name" value="Aspartate Aminotransferase, domain 1"/>
    <property type="match status" value="1"/>
</dbReference>
<proteinExistence type="inferred from homology"/>
<evidence type="ECO:0000259" key="7">
    <source>
        <dbReference type="Pfam" id="PF01212"/>
    </source>
</evidence>
<dbReference type="AlphaFoldDB" id="A0A139AP88"/>
<evidence type="ECO:0000313" key="9">
    <source>
        <dbReference type="Proteomes" id="UP000070544"/>
    </source>
</evidence>
<dbReference type="GO" id="GO:0006567">
    <property type="term" value="P:L-threonine catabolic process"/>
    <property type="evidence" value="ECO:0007669"/>
    <property type="project" value="TreeGrafter"/>
</dbReference>